<protein>
    <submittedName>
        <fullName evidence="3">Uncharacterized protein</fullName>
    </submittedName>
</protein>
<feature type="compositionally biased region" description="Low complexity" evidence="1">
    <location>
        <begin position="15"/>
        <end position="39"/>
    </location>
</feature>
<reference evidence="3 4" key="1">
    <citation type="submission" date="2014-04" db="EMBL/GenBank/DDBJ databases">
        <authorList>
            <consortium name="DOE Joint Genome Institute"/>
            <person name="Kuo A."/>
            <person name="Martino E."/>
            <person name="Perotto S."/>
            <person name="Kohler A."/>
            <person name="Nagy L.G."/>
            <person name="Floudas D."/>
            <person name="Copeland A."/>
            <person name="Barry K.W."/>
            <person name="Cichocki N."/>
            <person name="Veneault-Fourrey C."/>
            <person name="LaButti K."/>
            <person name="Lindquist E.A."/>
            <person name="Lipzen A."/>
            <person name="Lundell T."/>
            <person name="Morin E."/>
            <person name="Murat C."/>
            <person name="Sun H."/>
            <person name="Tunlid A."/>
            <person name="Henrissat B."/>
            <person name="Grigoriev I.V."/>
            <person name="Hibbett D.S."/>
            <person name="Martin F."/>
            <person name="Nordberg H.P."/>
            <person name="Cantor M.N."/>
            <person name="Hua S.X."/>
        </authorList>
    </citation>
    <scope>NUCLEOTIDE SEQUENCE [LARGE SCALE GENOMIC DNA]</scope>
    <source>
        <strain evidence="3 4">Zn</strain>
    </source>
</reference>
<dbReference type="InParanoid" id="A0A0C3H0D1"/>
<feature type="compositionally biased region" description="Low complexity" evidence="1">
    <location>
        <begin position="46"/>
        <end position="67"/>
    </location>
</feature>
<feature type="region of interest" description="Disordered" evidence="1">
    <location>
        <begin position="1"/>
        <end position="67"/>
    </location>
</feature>
<dbReference type="Proteomes" id="UP000054321">
    <property type="component" value="Unassembled WGS sequence"/>
</dbReference>
<gene>
    <name evidence="3" type="ORF">OIDMADRAFT_178953</name>
</gene>
<keyword evidence="2" id="KW-0812">Transmembrane</keyword>
<dbReference type="AlphaFoldDB" id="A0A0C3H0D1"/>
<name>A0A0C3H0D1_OIDMZ</name>
<proteinExistence type="predicted"/>
<dbReference type="HOGENOM" id="CLU_2121758_0_0_1"/>
<keyword evidence="4" id="KW-1185">Reference proteome</keyword>
<evidence type="ECO:0000256" key="2">
    <source>
        <dbReference type="SAM" id="Phobius"/>
    </source>
</evidence>
<keyword evidence="2" id="KW-1133">Transmembrane helix</keyword>
<keyword evidence="2" id="KW-0472">Membrane</keyword>
<sequence>MPKFVEATPVPGSVGSSASEPSDLSSGASSASSASSDGDTQNSEDSGTAPTTLLSSTTSSTTTAIDTSASTFPTGATVLRVRDSKKSVAGSTFVQINSAVMYMLALGISAFIFF</sequence>
<feature type="transmembrane region" description="Helical" evidence="2">
    <location>
        <begin position="92"/>
        <end position="113"/>
    </location>
</feature>
<evidence type="ECO:0000313" key="3">
    <source>
        <dbReference type="EMBL" id="KIN01626.1"/>
    </source>
</evidence>
<evidence type="ECO:0000313" key="4">
    <source>
        <dbReference type="Proteomes" id="UP000054321"/>
    </source>
</evidence>
<accession>A0A0C3H0D1</accession>
<organism evidence="3 4">
    <name type="scientific">Oidiodendron maius (strain Zn)</name>
    <dbReference type="NCBI Taxonomy" id="913774"/>
    <lineage>
        <taxon>Eukaryota</taxon>
        <taxon>Fungi</taxon>
        <taxon>Dikarya</taxon>
        <taxon>Ascomycota</taxon>
        <taxon>Pezizomycotina</taxon>
        <taxon>Leotiomycetes</taxon>
        <taxon>Leotiomycetes incertae sedis</taxon>
        <taxon>Myxotrichaceae</taxon>
        <taxon>Oidiodendron</taxon>
    </lineage>
</organism>
<evidence type="ECO:0000256" key="1">
    <source>
        <dbReference type="SAM" id="MobiDB-lite"/>
    </source>
</evidence>
<reference evidence="4" key="2">
    <citation type="submission" date="2015-01" db="EMBL/GenBank/DDBJ databases">
        <title>Evolutionary Origins and Diversification of the Mycorrhizal Mutualists.</title>
        <authorList>
            <consortium name="DOE Joint Genome Institute"/>
            <consortium name="Mycorrhizal Genomics Consortium"/>
            <person name="Kohler A."/>
            <person name="Kuo A."/>
            <person name="Nagy L.G."/>
            <person name="Floudas D."/>
            <person name="Copeland A."/>
            <person name="Barry K.W."/>
            <person name="Cichocki N."/>
            <person name="Veneault-Fourrey C."/>
            <person name="LaButti K."/>
            <person name="Lindquist E.A."/>
            <person name="Lipzen A."/>
            <person name="Lundell T."/>
            <person name="Morin E."/>
            <person name="Murat C."/>
            <person name="Riley R."/>
            <person name="Ohm R."/>
            <person name="Sun H."/>
            <person name="Tunlid A."/>
            <person name="Henrissat B."/>
            <person name="Grigoriev I.V."/>
            <person name="Hibbett D.S."/>
            <person name="Martin F."/>
        </authorList>
    </citation>
    <scope>NUCLEOTIDE SEQUENCE [LARGE SCALE GENOMIC DNA]</scope>
    <source>
        <strain evidence="4">Zn</strain>
    </source>
</reference>
<dbReference type="EMBL" id="KN832875">
    <property type="protein sequence ID" value="KIN01626.1"/>
    <property type="molecule type" value="Genomic_DNA"/>
</dbReference>